<accession>A0ABW2KXL5</accession>
<name>A0ABW2KXL5_9PROT</name>
<dbReference type="RefSeq" id="WP_377359610.1">
    <property type="nucleotide sequence ID" value="NZ_JBHTCM010000011.1"/>
</dbReference>
<gene>
    <name evidence="2" type="ORF">ACFQPS_12935</name>
</gene>
<dbReference type="EMBL" id="JBHTCM010000011">
    <property type="protein sequence ID" value="MFC7334070.1"/>
    <property type="molecule type" value="Genomic_DNA"/>
</dbReference>
<protein>
    <submittedName>
        <fullName evidence="2">Uncharacterized protein</fullName>
    </submittedName>
</protein>
<feature type="compositionally biased region" description="Pro residues" evidence="1">
    <location>
        <begin position="151"/>
        <end position="162"/>
    </location>
</feature>
<comment type="caution">
    <text evidence="2">The sequence shown here is derived from an EMBL/GenBank/DDBJ whole genome shotgun (WGS) entry which is preliminary data.</text>
</comment>
<organism evidence="2 3">
    <name type="scientific">Rhodocista pekingensis</name>
    <dbReference type="NCBI Taxonomy" id="201185"/>
    <lineage>
        <taxon>Bacteria</taxon>
        <taxon>Pseudomonadati</taxon>
        <taxon>Pseudomonadota</taxon>
        <taxon>Alphaproteobacteria</taxon>
        <taxon>Rhodospirillales</taxon>
        <taxon>Azospirillaceae</taxon>
        <taxon>Rhodocista</taxon>
    </lineage>
</organism>
<evidence type="ECO:0000256" key="1">
    <source>
        <dbReference type="SAM" id="MobiDB-lite"/>
    </source>
</evidence>
<feature type="region of interest" description="Disordered" evidence="1">
    <location>
        <begin position="148"/>
        <end position="188"/>
    </location>
</feature>
<reference evidence="3" key="1">
    <citation type="journal article" date="2019" name="Int. J. Syst. Evol. Microbiol.">
        <title>The Global Catalogue of Microorganisms (GCM) 10K type strain sequencing project: providing services to taxonomists for standard genome sequencing and annotation.</title>
        <authorList>
            <consortium name="The Broad Institute Genomics Platform"/>
            <consortium name="The Broad Institute Genome Sequencing Center for Infectious Disease"/>
            <person name="Wu L."/>
            <person name="Ma J."/>
        </authorList>
    </citation>
    <scope>NUCLEOTIDE SEQUENCE [LARGE SCALE GENOMIC DNA]</scope>
    <source>
        <strain evidence="3">CGMCC 1.16275</strain>
    </source>
</reference>
<keyword evidence="3" id="KW-1185">Reference proteome</keyword>
<sequence length="188" mass="20870">MQAISQDRPSHPGPASGPDSGLTVFDLDRVEQLLVWSARRWRYGRFGWVQVEAEFRRLAGTGWADALLAWEQALDLMHRYPLTQPEIPNGCAPRISRDERALLTFVALVQRRMPAEPTLLLNRLAVPALRKELGQSLRELAWALLDQPLPLRQPPPPPPPVGGTPSDGAPAEGVVSGTWGRLRRSPAR</sequence>
<feature type="region of interest" description="Disordered" evidence="1">
    <location>
        <begin position="1"/>
        <end position="20"/>
    </location>
</feature>
<dbReference type="Proteomes" id="UP001596456">
    <property type="component" value="Unassembled WGS sequence"/>
</dbReference>
<evidence type="ECO:0000313" key="3">
    <source>
        <dbReference type="Proteomes" id="UP001596456"/>
    </source>
</evidence>
<evidence type="ECO:0000313" key="2">
    <source>
        <dbReference type="EMBL" id="MFC7334070.1"/>
    </source>
</evidence>
<proteinExistence type="predicted"/>